<evidence type="ECO:0000256" key="1">
    <source>
        <dbReference type="ARBA" id="ARBA00022729"/>
    </source>
</evidence>
<dbReference type="Proteomes" id="UP000199158">
    <property type="component" value="Unassembled WGS sequence"/>
</dbReference>
<dbReference type="Pfam" id="PF01551">
    <property type="entry name" value="Peptidase_M23"/>
    <property type="match status" value="1"/>
</dbReference>
<evidence type="ECO:0000313" key="4">
    <source>
        <dbReference type="Proteomes" id="UP000199158"/>
    </source>
</evidence>
<dbReference type="InterPro" id="IPR050570">
    <property type="entry name" value="Cell_wall_metabolism_enzyme"/>
</dbReference>
<name>A0A1H8AD11_9FIRM</name>
<organism evidence="3 4">
    <name type="scientific">Hydrogenoanaerobacterium saccharovorans</name>
    <dbReference type="NCBI Taxonomy" id="474960"/>
    <lineage>
        <taxon>Bacteria</taxon>
        <taxon>Bacillati</taxon>
        <taxon>Bacillota</taxon>
        <taxon>Clostridia</taxon>
        <taxon>Eubacteriales</taxon>
        <taxon>Oscillospiraceae</taxon>
        <taxon>Hydrogenoanaerobacterium</taxon>
    </lineage>
</organism>
<feature type="domain" description="M23ase beta-sheet core" evidence="2">
    <location>
        <begin position="189"/>
        <end position="289"/>
    </location>
</feature>
<dbReference type="PANTHER" id="PTHR21666">
    <property type="entry name" value="PEPTIDASE-RELATED"/>
    <property type="match status" value="1"/>
</dbReference>
<dbReference type="RefSeq" id="WP_092752760.1">
    <property type="nucleotide sequence ID" value="NZ_FOCG01000001.1"/>
</dbReference>
<dbReference type="EMBL" id="FOCG01000001">
    <property type="protein sequence ID" value="SEM68655.1"/>
    <property type="molecule type" value="Genomic_DNA"/>
</dbReference>
<dbReference type="GO" id="GO:0004222">
    <property type="term" value="F:metalloendopeptidase activity"/>
    <property type="evidence" value="ECO:0007669"/>
    <property type="project" value="TreeGrafter"/>
</dbReference>
<dbReference type="PANTHER" id="PTHR21666:SF289">
    <property type="entry name" value="L-ALA--D-GLU ENDOPEPTIDASE"/>
    <property type="match status" value="1"/>
</dbReference>
<dbReference type="Gene3D" id="2.70.70.10">
    <property type="entry name" value="Glucose Permease (Domain IIA)"/>
    <property type="match status" value="1"/>
</dbReference>
<sequence>MRVNNKTYASVIIFLAVCITVSVLSLGTKTAMVINNKESEEKKDFIKWAEFNVPASALDKAYKAAIKANEEELDLDMPRILGYLAATYWGNWKSYKSSDVDKLLERIRSGENLTEMAAKYKDYNYFRKTYDAVLGGMVGDYAIELPDETGNLRWVEKYGLKAYLPVAEGFSFGHCDDFGNSRSFGYRRRHLGNDLMGTVGTPIIAVESGTVEVMGWNRYGGWRIGIRSFNSQRYYYYAHLRKNKPFQPDLKEGDTVQGGDVIGYLGMTGYSNKENVNGMNVPHLHFGLQLIFDESQKDGNGEIWVDVYQLVNFLARNRSTVERDSDTGFYKRKYNYIDYTAQGDHPPIPKANASE</sequence>
<dbReference type="InterPro" id="IPR011055">
    <property type="entry name" value="Dup_hybrid_motif"/>
</dbReference>
<evidence type="ECO:0000259" key="2">
    <source>
        <dbReference type="Pfam" id="PF01551"/>
    </source>
</evidence>
<evidence type="ECO:0000313" key="3">
    <source>
        <dbReference type="EMBL" id="SEM68655.1"/>
    </source>
</evidence>
<dbReference type="InterPro" id="IPR016047">
    <property type="entry name" value="M23ase_b-sheet_dom"/>
</dbReference>
<dbReference type="STRING" id="474960.SAMN05216180_1271"/>
<dbReference type="AlphaFoldDB" id="A0A1H8AD11"/>
<keyword evidence="4" id="KW-1185">Reference proteome</keyword>
<proteinExistence type="predicted"/>
<gene>
    <name evidence="3" type="ORF">SAMN05216180_1271</name>
</gene>
<protein>
    <submittedName>
        <fullName evidence="3">Peptidase family M23</fullName>
    </submittedName>
</protein>
<reference evidence="3 4" key="1">
    <citation type="submission" date="2016-10" db="EMBL/GenBank/DDBJ databases">
        <authorList>
            <person name="de Groot N.N."/>
        </authorList>
    </citation>
    <scope>NUCLEOTIDE SEQUENCE [LARGE SCALE GENOMIC DNA]</scope>
    <source>
        <strain evidence="3 4">CGMCC 1.5070</strain>
    </source>
</reference>
<dbReference type="CDD" id="cd12797">
    <property type="entry name" value="M23_peptidase"/>
    <property type="match status" value="1"/>
</dbReference>
<dbReference type="SUPFAM" id="SSF51261">
    <property type="entry name" value="Duplicated hybrid motif"/>
    <property type="match status" value="1"/>
</dbReference>
<keyword evidence="1" id="KW-0732">Signal</keyword>
<dbReference type="OrthoDB" id="9810477at2"/>
<accession>A0A1H8AD11</accession>